<feature type="chain" id="PRO_5007071598" evidence="1">
    <location>
        <begin position="25"/>
        <end position="156"/>
    </location>
</feature>
<evidence type="ECO:0000313" key="3">
    <source>
        <dbReference type="Proteomes" id="UP000218890"/>
    </source>
</evidence>
<dbReference type="InterPro" id="IPR027396">
    <property type="entry name" value="DsrEFH-like"/>
</dbReference>
<dbReference type="Pfam" id="PF02635">
    <property type="entry name" value="DsrE"/>
    <property type="match status" value="1"/>
</dbReference>
<gene>
    <name evidence="2" type="ORF">HH1059_08090</name>
</gene>
<feature type="signal peptide" evidence="1">
    <location>
        <begin position="1"/>
        <end position="24"/>
    </location>
</feature>
<accession>A0A0X8X8R7</accession>
<dbReference type="OrthoDB" id="7361822at2"/>
<dbReference type="Gene3D" id="3.40.1260.10">
    <property type="entry name" value="DsrEFH-like"/>
    <property type="match status" value="1"/>
</dbReference>
<protein>
    <submittedName>
        <fullName evidence="2">Uncharacterized protein</fullName>
    </submittedName>
</protein>
<dbReference type="SUPFAM" id="SSF75169">
    <property type="entry name" value="DsrEFH-like"/>
    <property type="match status" value="1"/>
</dbReference>
<evidence type="ECO:0000256" key="1">
    <source>
        <dbReference type="SAM" id="SignalP"/>
    </source>
</evidence>
<proteinExistence type="predicted"/>
<dbReference type="EMBL" id="AP017372">
    <property type="protein sequence ID" value="BAU57499.1"/>
    <property type="molecule type" value="Genomic_DNA"/>
</dbReference>
<reference evidence="2" key="1">
    <citation type="submission" date="2016-02" db="EMBL/GenBank/DDBJ databases">
        <title>Halorhodospira halochloris DSM-1059 complete genome, version 2.</title>
        <authorList>
            <person name="Tsukatani Y."/>
        </authorList>
    </citation>
    <scope>NUCLEOTIDE SEQUENCE</scope>
    <source>
        <strain evidence="2">DSM 1059</strain>
    </source>
</reference>
<name>A0A0X8X8R7_HALHR</name>
<keyword evidence="1" id="KW-0732">Signal</keyword>
<dbReference type="Proteomes" id="UP000218890">
    <property type="component" value="Chromosome"/>
</dbReference>
<evidence type="ECO:0000313" key="2">
    <source>
        <dbReference type="EMBL" id="BAU57499.1"/>
    </source>
</evidence>
<organism evidence="2 3">
    <name type="scientific">Halorhodospira halochloris</name>
    <name type="common">Ectothiorhodospira halochloris</name>
    <dbReference type="NCBI Taxonomy" id="1052"/>
    <lineage>
        <taxon>Bacteria</taxon>
        <taxon>Pseudomonadati</taxon>
        <taxon>Pseudomonadota</taxon>
        <taxon>Gammaproteobacteria</taxon>
        <taxon>Chromatiales</taxon>
        <taxon>Ectothiorhodospiraceae</taxon>
        <taxon>Halorhodospira</taxon>
    </lineage>
</organism>
<dbReference type="RefSeq" id="WP_096408577.1">
    <property type="nucleotide sequence ID" value="NZ_AP017372.2"/>
</dbReference>
<dbReference type="KEGG" id="hhk:HH1059_08090"/>
<sequence>MRNLKVWACTAALAAVGLGGVAQADDNDNNNNNGFGGPDKLLVTVTSDDTHTQGMSMILATQAAERGQEVRVLICGKGTEMAVGRYRGESLEPAGANPQQMLKQLIEEYDVTAEVCGVFLPNTRYKEENLIDGVGVASPEDIGEYMADPKVRFFTH</sequence>
<keyword evidence="3" id="KW-1185">Reference proteome</keyword>
<dbReference type="AlphaFoldDB" id="A0A0X8X8R7"/>
<dbReference type="InterPro" id="IPR003787">
    <property type="entry name" value="Sulphur_relay_DsrE/F-like"/>
</dbReference>